<dbReference type="EMBL" id="WIXI01000039">
    <property type="protein sequence ID" value="MQY46069.1"/>
    <property type="molecule type" value="Genomic_DNA"/>
</dbReference>
<evidence type="ECO:0000313" key="1">
    <source>
        <dbReference type="EMBL" id="MQY46069.1"/>
    </source>
</evidence>
<accession>A0A6A8A5B2</accession>
<organism evidence="1 2">
    <name type="scientific">Endobacterium cereale</name>
    <dbReference type="NCBI Taxonomy" id="2663029"/>
    <lineage>
        <taxon>Bacteria</taxon>
        <taxon>Pseudomonadati</taxon>
        <taxon>Pseudomonadota</taxon>
        <taxon>Alphaproteobacteria</taxon>
        <taxon>Hyphomicrobiales</taxon>
        <taxon>Rhizobiaceae</taxon>
        <taxon>Endobacterium</taxon>
    </lineage>
</organism>
<dbReference type="RefSeq" id="WP_153353575.1">
    <property type="nucleotide sequence ID" value="NZ_WIXI01000039.1"/>
</dbReference>
<dbReference type="AlphaFoldDB" id="A0A6A8A5B2"/>
<evidence type="ECO:0000313" key="2">
    <source>
        <dbReference type="Proteomes" id="UP000435138"/>
    </source>
</evidence>
<evidence type="ECO:0008006" key="3">
    <source>
        <dbReference type="Google" id="ProtNLM"/>
    </source>
</evidence>
<name>A0A6A8A5B2_9HYPH</name>
<gene>
    <name evidence="1" type="ORF">GAO09_08370</name>
</gene>
<comment type="caution">
    <text evidence="1">The sequence shown here is derived from an EMBL/GenBank/DDBJ whole genome shotgun (WGS) entry which is preliminary data.</text>
</comment>
<proteinExistence type="predicted"/>
<dbReference type="Proteomes" id="UP000435138">
    <property type="component" value="Unassembled WGS sequence"/>
</dbReference>
<protein>
    <recommendedName>
        <fullName evidence="3">Beta-ketoacyl synthase N-terminal domain-containing protein</fullName>
    </recommendedName>
</protein>
<reference evidence="1 2" key="1">
    <citation type="submission" date="2019-11" db="EMBL/GenBank/DDBJ databases">
        <title>Genome analysis of Rhizobacterium cereale a novel genus and species isolated from maize roots in North Spain.</title>
        <authorList>
            <person name="Menendez E."/>
            <person name="Flores-Felix J.D."/>
            <person name="Ramirez-Bahena M.-H."/>
            <person name="Igual J.M."/>
            <person name="Garcia-Fraile P."/>
            <person name="Peix A."/>
            <person name="Velazquez E."/>
        </authorList>
    </citation>
    <scope>NUCLEOTIDE SEQUENCE [LARGE SCALE GENOMIC DNA]</scope>
    <source>
        <strain evidence="1 2">RZME27</strain>
    </source>
</reference>
<sequence length="372" mass="40243">MTFELIECGLSTALAPSAEATLAAITADKTVLFRNERFLGQDFQPQLCAFRDGDTIGRFADRARELLAEATEDFITRLSSSVPALSEARRKTIKLILLLPEVDEAGGLDKGSRGTLGQELAANIQNAVNHACDLRFSSTVMRAVGHAGVGSAIADCFLESRSDDSPMIMIAAVDSYSDHRRLNRLNDQKRLFSKQNQFGFVPGEAAGMLLFSGQSKVSSHPQVLGAGNFVEPTLEYEQAESAFTALSDAAFAAADMAAREGQTKLINAWIADWNNSRYRATELSFAMHRLNPFCLQEGVEPVYPSLRLGDVGAAYGCLSIILARSQQSFDAAFNGSDADAHTDMRVLISAGSGYSGLRSAMVIETRDNYRSA</sequence>
<keyword evidence="2" id="KW-1185">Reference proteome</keyword>